<sequence length="242" mass="25947">MGSEVGDPGAVNDRGRAGLQIGSGGRHSAGWRMGAHGLRIARSRRLPRRRRLQAVSGQVGGGHGAPGWISGRVRRFFGRVRRTPLAWRLIVGWESRGPGNVVRVAGCSRARLRKWAPVPVLVPVPGSGISSGSGSVRDLALGGVPALVSVLVGVFGSVASVDNQLPHFPYRRASLMLNFFVVVFLFARCLTNEGDLPGLASFVHTRQCPVDGDGCRSGCWYVGSVLIGIRMHWYVARIGPLR</sequence>
<feature type="transmembrane region" description="Helical" evidence="2">
    <location>
        <begin position="173"/>
        <end position="191"/>
    </location>
</feature>
<feature type="region of interest" description="Disordered" evidence="1">
    <location>
        <begin position="1"/>
        <end position="30"/>
    </location>
</feature>
<proteinExistence type="predicted"/>
<evidence type="ECO:0000256" key="1">
    <source>
        <dbReference type="SAM" id="MobiDB-lite"/>
    </source>
</evidence>
<evidence type="ECO:0000313" key="4">
    <source>
        <dbReference type="Proteomes" id="UP000199202"/>
    </source>
</evidence>
<reference evidence="3 4" key="1">
    <citation type="submission" date="2016-10" db="EMBL/GenBank/DDBJ databases">
        <authorList>
            <person name="de Groot N.N."/>
        </authorList>
    </citation>
    <scope>NUCLEOTIDE SEQUENCE [LARGE SCALE GENOMIC DNA]</scope>
    <source>
        <strain evidence="3 4">CGMCC 4.6533</strain>
    </source>
</reference>
<evidence type="ECO:0000313" key="3">
    <source>
        <dbReference type="EMBL" id="SDL90127.1"/>
    </source>
</evidence>
<feature type="transmembrane region" description="Helical" evidence="2">
    <location>
        <begin position="139"/>
        <end position="161"/>
    </location>
</feature>
<keyword evidence="2" id="KW-0812">Transmembrane</keyword>
<name>A0A1G9NVR6_9ACTN</name>
<keyword evidence="2" id="KW-0472">Membrane</keyword>
<dbReference type="AlphaFoldDB" id="A0A1G9NVR6"/>
<dbReference type="EMBL" id="FNDJ01000032">
    <property type="protein sequence ID" value="SDL90127.1"/>
    <property type="molecule type" value="Genomic_DNA"/>
</dbReference>
<protein>
    <submittedName>
        <fullName evidence="3">Uncharacterized protein</fullName>
    </submittedName>
</protein>
<gene>
    <name evidence="3" type="ORF">SAMN05421869_132109</name>
</gene>
<dbReference type="Proteomes" id="UP000199202">
    <property type="component" value="Unassembled WGS sequence"/>
</dbReference>
<evidence type="ECO:0000256" key="2">
    <source>
        <dbReference type="SAM" id="Phobius"/>
    </source>
</evidence>
<accession>A0A1G9NVR6</accession>
<organism evidence="3 4">
    <name type="scientific">Nonomuraea jiangxiensis</name>
    <dbReference type="NCBI Taxonomy" id="633440"/>
    <lineage>
        <taxon>Bacteria</taxon>
        <taxon>Bacillati</taxon>
        <taxon>Actinomycetota</taxon>
        <taxon>Actinomycetes</taxon>
        <taxon>Streptosporangiales</taxon>
        <taxon>Streptosporangiaceae</taxon>
        <taxon>Nonomuraea</taxon>
    </lineage>
</organism>
<dbReference type="STRING" id="633440.SAMN05421869_132109"/>
<keyword evidence="2" id="KW-1133">Transmembrane helix</keyword>
<keyword evidence="4" id="KW-1185">Reference proteome</keyword>